<feature type="transmembrane region" description="Helical" evidence="6">
    <location>
        <begin position="6"/>
        <end position="27"/>
    </location>
</feature>
<evidence type="ECO:0000256" key="3">
    <source>
        <dbReference type="ARBA" id="ARBA00022692"/>
    </source>
</evidence>
<dbReference type="Proteomes" id="UP000092840">
    <property type="component" value="Unassembled WGS sequence"/>
</dbReference>
<dbReference type="PANTHER" id="PTHR30086:SF20">
    <property type="entry name" value="ARGININE EXPORTER PROTEIN ARGO-RELATED"/>
    <property type="match status" value="1"/>
</dbReference>
<accession>A0A1C3JUR0</accession>
<evidence type="ECO:0000313" key="7">
    <source>
        <dbReference type="EMBL" id="SBT18809.1"/>
    </source>
</evidence>
<dbReference type="AlphaFoldDB" id="A0A1C3JUR0"/>
<evidence type="ECO:0000256" key="1">
    <source>
        <dbReference type="ARBA" id="ARBA00004651"/>
    </source>
</evidence>
<feature type="transmembrane region" description="Helical" evidence="6">
    <location>
        <begin position="100"/>
        <end position="124"/>
    </location>
</feature>
<dbReference type="Proteomes" id="UP000092871">
    <property type="component" value="Unassembled WGS sequence"/>
</dbReference>
<evidence type="ECO:0000256" key="4">
    <source>
        <dbReference type="ARBA" id="ARBA00022989"/>
    </source>
</evidence>
<reference evidence="7 10" key="2">
    <citation type="submission" date="2016-06" db="EMBL/GenBank/DDBJ databases">
        <authorList>
            <person name="Kjaerup R.B."/>
            <person name="Dalgaard T.S."/>
            <person name="Juul-Madsen H.R."/>
        </authorList>
    </citation>
    <scope>NUCLEOTIDE SEQUENCE [LARGE SCALE GENOMIC DNA]</scope>
    <source>
        <strain evidence="7 10">CECT 5115</strain>
    </source>
</reference>
<evidence type="ECO:0000313" key="8">
    <source>
        <dbReference type="EMBL" id="SBT21764.1"/>
    </source>
</evidence>
<dbReference type="EMBL" id="FLRB01000013">
    <property type="protein sequence ID" value="SBT21764.1"/>
    <property type="molecule type" value="Genomic_DNA"/>
</dbReference>
<evidence type="ECO:0000313" key="9">
    <source>
        <dbReference type="Proteomes" id="UP000092840"/>
    </source>
</evidence>
<organism evidence="7 10">
    <name type="scientific">Marinomonas gallaica</name>
    <dbReference type="NCBI Taxonomy" id="1806667"/>
    <lineage>
        <taxon>Bacteria</taxon>
        <taxon>Pseudomonadati</taxon>
        <taxon>Pseudomonadota</taxon>
        <taxon>Gammaproteobacteria</taxon>
        <taxon>Oceanospirillales</taxon>
        <taxon>Oceanospirillaceae</taxon>
        <taxon>Marinomonas</taxon>
    </lineage>
</organism>
<dbReference type="GO" id="GO:0015171">
    <property type="term" value="F:amino acid transmembrane transporter activity"/>
    <property type="evidence" value="ECO:0007669"/>
    <property type="project" value="TreeGrafter"/>
</dbReference>
<dbReference type="InterPro" id="IPR001123">
    <property type="entry name" value="LeuE-type"/>
</dbReference>
<evidence type="ECO:0000256" key="2">
    <source>
        <dbReference type="ARBA" id="ARBA00022475"/>
    </source>
</evidence>
<evidence type="ECO:0000256" key="6">
    <source>
        <dbReference type="SAM" id="Phobius"/>
    </source>
</evidence>
<keyword evidence="3 6" id="KW-0812">Transmembrane</keyword>
<feature type="transmembrane region" description="Helical" evidence="6">
    <location>
        <begin position="34"/>
        <end position="55"/>
    </location>
</feature>
<reference evidence="8 9" key="1">
    <citation type="submission" date="2016-06" db="EMBL/GenBank/DDBJ databases">
        <authorList>
            <person name="Rodrigo-Torres L."/>
            <person name="Arahal D.R."/>
        </authorList>
    </citation>
    <scope>NUCLEOTIDE SEQUENCE [LARGE SCALE GENOMIC DNA]</scope>
    <source>
        <strain evidence="8 9">CECT 5116</strain>
    </source>
</reference>
<dbReference type="GO" id="GO:0005886">
    <property type="term" value="C:plasma membrane"/>
    <property type="evidence" value="ECO:0007669"/>
    <property type="project" value="UniProtKB-SubCell"/>
</dbReference>
<dbReference type="OrthoDB" id="6292618at2"/>
<dbReference type="EMBL" id="FLRA01000023">
    <property type="protein sequence ID" value="SBT18809.1"/>
    <property type="molecule type" value="Genomic_DNA"/>
</dbReference>
<evidence type="ECO:0000313" key="10">
    <source>
        <dbReference type="Proteomes" id="UP000092871"/>
    </source>
</evidence>
<protein>
    <submittedName>
        <fullName evidence="7">Cysteine/O-acetylserine exporter</fullName>
    </submittedName>
</protein>
<name>A0A1C3JUR0_9GAMM</name>
<dbReference type="PANTHER" id="PTHR30086">
    <property type="entry name" value="ARGININE EXPORTER PROTEIN ARGO"/>
    <property type="match status" value="1"/>
</dbReference>
<proteinExistence type="predicted"/>
<keyword evidence="5 6" id="KW-0472">Membrane</keyword>
<dbReference type="Pfam" id="PF01810">
    <property type="entry name" value="LysE"/>
    <property type="match status" value="1"/>
</dbReference>
<keyword evidence="2" id="KW-1003">Cell membrane</keyword>
<gene>
    <name evidence="7" type="ORF">MGA5115_02959</name>
    <name evidence="8" type="ORF">MGA5116_02363</name>
</gene>
<feature type="transmembrane region" description="Helical" evidence="6">
    <location>
        <begin position="136"/>
        <end position="159"/>
    </location>
</feature>
<keyword evidence="4 6" id="KW-1133">Transmembrane helix</keyword>
<dbReference type="RefSeq" id="WP_067037896.1">
    <property type="nucleotide sequence ID" value="NZ_FLRA01000023.1"/>
</dbReference>
<comment type="subcellular location">
    <subcellularLocation>
        <location evidence="1">Cell membrane</location>
        <topology evidence="1">Multi-pass membrane protein</topology>
    </subcellularLocation>
</comment>
<sequence length="200" mass="21479">MLEIFLFALAMMYSPGPVNMLSLFAGITNSNWRVLRFCAGVGVAMTMLFVTTGYLGSSIMTPTLQGVAALGGSAYIAYLAIKIFMASFNKHQTIQEGQRNFSFISGFVMQLTNPKAMIAVLPIVTIQFPNAHIEGVSILMMSIILGAMAGGAPTSYFIAGNKLKYAVLNPKILSTVKRSMAALLLLVSGQFVYEATQLLG</sequence>
<feature type="transmembrane region" description="Helical" evidence="6">
    <location>
        <begin position="67"/>
        <end position="88"/>
    </location>
</feature>
<keyword evidence="9" id="KW-1185">Reference proteome</keyword>
<evidence type="ECO:0000256" key="5">
    <source>
        <dbReference type="ARBA" id="ARBA00023136"/>
    </source>
</evidence>